<dbReference type="EMBL" id="CP060035">
    <property type="protein sequence ID" value="QOT72263.1"/>
    <property type="molecule type" value="Genomic_DNA"/>
</dbReference>
<dbReference type="RefSeq" id="WP_025549871.1">
    <property type="nucleotide sequence ID" value="NZ_BATN01000059.1"/>
</dbReference>
<organism evidence="1 2">
    <name type="scientific">Sphingobium fuliginis (strain ATCC 27551)</name>
    <dbReference type="NCBI Taxonomy" id="336203"/>
    <lineage>
        <taxon>Bacteria</taxon>
        <taxon>Pseudomonadati</taxon>
        <taxon>Pseudomonadota</taxon>
        <taxon>Alphaproteobacteria</taxon>
        <taxon>Sphingomonadales</taxon>
        <taxon>Sphingomonadaceae</taxon>
        <taxon>Sphingobium</taxon>
    </lineage>
</organism>
<reference evidence="2" key="1">
    <citation type="submission" date="2020-08" db="EMBL/GenBank/DDBJ databases">
        <title>Complete genome sequence of Sphingobium barthaii strain KK22, a high-molecular-weight polycyclic aromatic hydrocarbon-degrading soil bacterium.</title>
        <authorList>
            <person name="Mori J.F."/>
            <person name="Kanaly R.A."/>
        </authorList>
    </citation>
    <scope>NUCLEOTIDE SEQUENCE [LARGE SCALE GENOMIC DNA]</scope>
    <source>
        <strain evidence="2">KK22</strain>
    </source>
</reference>
<evidence type="ECO:0000313" key="2">
    <source>
        <dbReference type="Proteomes" id="UP000593663"/>
    </source>
</evidence>
<evidence type="ECO:0000313" key="1">
    <source>
        <dbReference type="EMBL" id="QOT72263.1"/>
    </source>
</evidence>
<sequence>MAGPVLYGGAAGISLALAIMPVMACPRQVGASVIQTAPRVRVIATGDGFAIAPKISEPVAAAVPRTVPVGAQMQIDRDAFECSTRRFASAGK</sequence>
<dbReference type="AlphaFoldDB" id="A0A7M2GI49"/>
<name>A0A7M2GI49_SPHSA</name>
<accession>A0A7M2GI49</accession>
<gene>
    <name evidence="1" type="ORF">H5V43_03705</name>
</gene>
<dbReference type="KEGG" id="sbar:H5V43_03705"/>
<protein>
    <submittedName>
        <fullName evidence="1">Uncharacterized protein</fullName>
    </submittedName>
</protein>
<proteinExistence type="predicted"/>
<dbReference type="Proteomes" id="UP000593663">
    <property type="component" value="Chromosome 1"/>
</dbReference>